<dbReference type="Gene3D" id="3.30.40.10">
    <property type="entry name" value="Zinc/RING finger domain, C3HC4 (zinc finger)"/>
    <property type="match status" value="1"/>
</dbReference>
<dbReference type="InterPro" id="IPR013010">
    <property type="entry name" value="Znf_SIAH"/>
</dbReference>
<evidence type="ECO:0000256" key="3">
    <source>
        <dbReference type="ARBA" id="ARBA00022833"/>
    </source>
</evidence>
<name>A0A833QMH9_9POAL</name>
<keyword evidence="3" id="KW-0862">Zinc</keyword>
<reference evidence="7" key="1">
    <citation type="submission" date="2020-01" db="EMBL/GenBank/DDBJ databases">
        <title>Genome sequence of Kobresia littledalei, the first chromosome-level genome in the family Cyperaceae.</title>
        <authorList>
            <person name="Qu G."/>
        </authorList>
    </citation>
    <scope>NUCLEOTIDE SEQUENCE</scope>
    <source>
        <strain evidence="7">C.B.Clarke</strain>
        <tissue evidence="7">Leaf</tissue>
    </source>
</reference>
<protein>
    <submittedName>
        <fullName evidence="7">Seven in absentia protein family</fullName>
    </submittedName>
</protein>
<organism evidence="7 8">
    <name type="scientific">Carex littledalei</name>
    <dbReference type="NCBI Taxonomy" id="544730"/>
    <lineage>
        <taxon>Eukaryota</taxon>
        <taxon>Viridiplantae</taxon>
        <taxon>Streptophyta</taxon>
        <taxon>Embryophyta</taxon>
        <taxon>Tracheophyta</taxon>
        <taxon>Spermatophyta</taxon>
        <taxon>Magnoliopsida</taxon>
        <taxon>Liliopsida</taxon>
        <taxon>Poales</taxon>
        <taxon>Cyperaceae</taxon>
        <taxon>Cyperoideae</taxon>
        <taxon>Cariceae</taxon>
        <taxon>Carex</taxon>
        <taxon>Carex subgen. Euthyceras</taxon>
    </lineage>
</organism>
<keyword evidence="1" id="KW-0479">Metal-binding</keyword>
<keyword evidence="2 5" id="KW-0863">Zinc-finger</keyword>
<evidence type="ECO:0000256" key="4">
    <source>
        <dbReference type="ARBA" id="ARBA00024004"/>
    </source>
</evidence>
<evidence type="ECO:0000256" key="1">
    <source>
        <dbReference type="ARBA" id="ARBA00022723"/>
    </source>
</evidence>
<evidence type="ECO:0000313" key="8">
    <source>
        <dbReference type="Proteomes" id="UP000623129"/>
    </source>
</evidence>
<dbReference type="AlphaFoldDB" id="A0A833QMH9"/>
<dbReference type="GO" id="GO:0008270">
    <property type="term" value="F:zinc ion binding"/>
    <property type="evidence" value="ECO:0007669"/>
    <property type="project" value="UniProtKB-KW"/>
</dbReference>
<dbReference type="Pfam" id="PF21361">
    <property type="entry name" value="Sina_ZnF"/>
    <property type="match status" value="1"/>
</dbReference>
<sequence>MDAILNAILDICPYQSLGCDVQFPFYEMKKHIASCPHAYLTCPMPDCGQVAQVRSHLAQHLTTEHSDFITMFKFGTQFLFAFQMDNQTKVFIEIESKHIFVIRYVVHHDATYFKFFSVSLVDDSRLKYTVLDRIGVCPLIVTSTIPTTTFNEMDGAIGEKGLSHQYRDGQSVLNCNFLVQLA</sequence>
<dbReference type="GO" id="GO:0016567">
    <property type="term" value="P:protein ubiquitination"/>
    <property type="evidence" value="ECO:0007669"/>
    <property type="project" value="UniProtKB-UniPathway"/>
</dbReference>
<dbReference type="SUPFAM" id="SSF49599">
    <property type="entry name" value="TRAF domain-like"/>
    <property type="match status" value="1"/>
</dbReference>
<dbReference type="EMBL" id="SWLB01000014">
    <property type="protein sequence ID" value="KAF3329690.1"/>
    <property type="molecule type" value="Genomic_DNA"/>
</dbReference>
<dbReference type="PROSITE" id="PS51081">
    <property type="entry name" value="ZF_SIAH"/>
    <property type="match status" value="1"/>
</dbReference>
<dbReference type="InterPro" id="IPR044286">
    <property type="entry name" value="SINL_plant"/>
</dbReference>
<dbReference type="InterPro" id="IPR013083">
    <property type="entry name" value="Znf_RING/FYVE/PHD"/>
</dbReference>
<gene>
    <name evidence="7" type="ORF">FCM35_KLT05021</name>
</gene>
<comment type="caution">
    <text evidence="7">The sequence shown here is derived from an EMBL/GenBank/DDBJ whole genome shotgun (WGS) entry which is preliminary data.</text>
</comment>
<evidence type="ECO:0000256" key="2">
    <source>
        <dbReference type="ARBA" id="ARBA00022771"/>
    </source>
</evidence>
<dbReference type="Proteomes" id="UP000623129">
    <property type="component" value="Unassembled WGS sequence"/>
</dbReference>
<comment type="function">
    <text evidence="4">E3 ubiquitin-protein ligase that mediates ubiquitination and subsequent proteasomal degradation of target proteins. E3 ubiquitin ligases accept ubiquitin from an E2 ubiquitin-conjugating enzyme in the form of a thioester and then directly transfers the ubiquitin to targeted substrates. It probably triggers the ubiquitin-mediated degradation of different substrates.</text>
</comment>
<evidence type="ECO:0000256" key="5">
    <source>
        <dbReference type="PROSITE-ProRule" id="PRU00455"/>
    </source>
</evidence>
<evidence type="ECO:0000259" key="6">
    <source>
        <dbReference type="PROSITE" id="PS51081"/>
    </source>
</evidence>
<dbReference type="PANTHER" id="PTHR46632">
    <property type="entry name" value="E3 UBIQUITIN-PROTEIN LIGASE SINA-LIKE 4"/>
    <property type="match status" value="1"/>
</dbReference>
<accession>A0A833QMH9</accession>
<feature type="domain" description="SIAH-type" evidence="6">
    <location>
        <begin position="7"/>
        <end position="66"/>
    </location>
</feature>
<evidence type="ECO:0000313" key="7">
    <source>
        <dbReference type="EMBL" id="KAF3329690.1"/>
    </source>
</evidence>
<keyword evidence="8" id="KW-1185">Reference proteome</keyword>
<proteinExistence type="predicted"/>
<dbReference type="UniPathway" id="UPA00143"/>
<dbReference type="PANTHER" id="PTHR46632:SF16">
    <property type="entry name" value="E3 UBIQUITIN-PROTEIN LIGASE SINA-LIKE 10"/>
    <property type="match status" value="1"/>
</dbReference>